<reference evidence="1 2" key="2">
    <citation type="submission" date="2013-09" db="EMBL/GenBank/DDBJ databases">
        <title>Whole genome comparison of six Crocosphaera watsonii strains with differing phenotypes.</title>
        <authorList>
            <person name="Bench S.R."/>
            <person name="Heller P."/>
            <person name="Frank I."/>
            <person name="Arciniega M."/>
            <person name="Shilova I.N."/>
            <person name="Zehr J.P."/>
        </authorList>
    </citation>
    <scope>NUCLEOTIDE SEQUENCE [LARGE SCALE GENOMIC DNA]</scope>
    <source>
        <strain evidence="1 2">WH 0005</strain>
    </source>
</reference>
<dbReference type="EMBL" id="CAQL01000425">
    <property type="protein sequence ID" value="CCQ55547.1"/>
    <property type="molecule type" value="Genomic_DNA"/>
</dbReference>
<name>T2IRX1_CROWT</name>
<accession>T2IRX1</accession>
<reference evidence="1 2" key="1">
    <citation type="submission" date="2013-01" db="EMBL/GenBank/DDBJ databases">
        <authorList>
            <person name="Bench S."/>
        </authorList>
    </citation>
    <scope>NUCLEOTIDE SEQUENCE [LARGE SCALE GENOMIC DNA]</scope>
    <source>
        <strain evidence="1 2">WH 0005</strain>
    </source>
</reference>
<dbReference type="GeneID" id="88767891"/>
<proteinExistence type="predicted"/>
<evidence type="ECO:0000313" key="1">
    <source>
        <dbReference type="EMBL" id="CCQ55547.1"/>
    </source>
</evidence>
<dbReference type="RefSeq" id="WP_021832828.1">
    <property type="nucleotide sequence ID" value="NZ_CAQL01000425.1"/>
</dbReference>
<evidence type="ECO:0000313" key="2">
    <source>
        <dbReference type="Proteomes" id="UP000017981"/>
    </source>
</evidence>
<sequence>MKNLIKSLSILGTTGLTMAILLGNRPASALTFVFSQSGWGSSNATVTGTFSGEDTNGNGIRFDENEVSAYEMTFLAGNSGLIDFTHNLDNLDNLVYNLSGNTNNDIIVSLGTSNYTSKGFLDRGVISQGGTSIITSEPASVREVSEPRSWIGLVLFGFGAYFKRKISTEFFD</sequence>
<organism evidence="1 2">
    <name type="scientific">Crocosphaera watsonii WH 0005</name>
    <dbReference type="NCBI Taxonomy" id="423472"/>
    <lineage>
        <taxon>Bacteria</taxon>
        <taxon>Bacillati</taxon>
        <taxon>Cyanobacteriota</taxon>
        <taxon>Cyanophyceae</taxon>
        <taxon>Oscillatoriophycideae</taxon>
        <taxon>Chroococcales</taxon>
        <taxon>Aphanothecaceae</taxon>
        <taxon>Crocosphaera</taxon>
    </lineage>
</organism>
<dbReference type="Proteomes" id="UP000017981">
    <property type="component" value="Unassembled WGS sequence"/>
</dbReference>
<gene>
    <name evidence="1" type="ORF">CWATWH0005_2016</name>
</gene>
<comment type="caution">
    <text evidence="1">The sequence shown here is derived from an EMBL/GenBank/DDBJ whole genome shotgun (WGS) entry which is preliminary data.</text>
</comment>
<dbReference type="AlphaFoldDB" id="T2IRX1"/>
<protein>
    <submittedName>
        <fullName evidence="1">Uncharacterized protein</fullName>
    </submittedName>
</protein>